<dbReference type="PANTHER" id="PTHR35867">
    <property type="entry name" value="PROTEIN RSEC"/>
    <property type="match status" value="1"/>
</dbReference>
<dbReference type="KEGG" id="ial:IALB_0245"/>
<dbReference type="RefSeq" id="WP_014559116.1">
    <property type="nucleotide sequence ID" value="NC_017464.1"/>
</dbReference>
<dbReference type="Proteomes" id="UP000007394">
    <property type="component" value="Chromosome"/>
</dbReference>
<organism evidence="2 3">
    <name type="scientific">Ignavibacterium album (strain DSM 19864 / JCM 16511 / NBRC 101810 / Mat9-16)</name>
    <dbReference type="NCBI Taxonomy" id="945713"/>
    <lineage>
        <taxon>Bacteria</taxon>
        <taxon>Pseudomonadati</taxon>
        <taxon>Ignavibacteriota</taxon>
        <taxon>Ignavibacteria</taxon>
        <taxon>Ignavibacteriales</taxon>
        <taxon>Ignavibacteriaceae</taxon>
        <taxon>Ignavibacterium</taxon>
    </lineage>
</organism>
<dbReference type="eggNOG" id="COG3086">
    <property type="taxonomic scope" value="Bacteria"/>
</dbReference>
<sequence length="145" mass="16453">MYKEELTESGIVKESKDGIAEIIIPTSAHCEECTAKVYCKPSSNSDRTITVRDSIGLKPGDFVLVSVFGSNILQTSFFIYGLPLLILISGLLLGFKFFDYQKEFFSTIFSFSLVTIYYFALKHRLKKISTPLESRIIIQRYAKNL</sequence>
<accession>I0AG50</accession>
<dbReference type="PANTHER" id="PTHR35867:SF1">
    <property type="entry name" value="PROTEIN RSEC"/>
    <property type="match status" value="1"/>
</dbReference>
<dbReference type="HOGENOM" id="CLU_1784262_0_0_10"/>
<name>I0AG50_IGNAJ</name>
<evidence type="ECO:0000256" key="1">
    <source>
        <dbReference type="SAM" id="Phobius"/>
    </source>
</evidence>
<dbReference type="Pfam" id="PF04246">
    <property type="entry name" value="RseC_MucC"/>
    <property type="match status" value="1"/>
</dbReference>
<gene>
    <name evidence="2" type="ordered locus">IALB_0245</name>
</gene>
<evidence type="ECO:0000313" key="3">
    <source>
        <dbReference type="Proteomes" id="UP000007394"/>
    </source>
</evidence>
<keyword evidence="3" id="KW-1185">Reference proteome</keyword>
<dbReference type="OrthoDB" id="307768at2"/>
<evidence type="ECO:0000313" key="2">
    <source>
        <dbReference type="EMBL" id="AFH47957.1"/>
    </source>
</evidence>
<reference evidence="2 3" key="1">
    <citation type="journal article" date="2012" name="Front. Microbiol.">
        <title>Complete genome of Ignavibacterium album, a metabolically versatile, flagellated, facultative anaerobe from the phylum Chlorobi.</title>
        <authorList>
            <person name="Liu Z."/>
            <person name="Frigaard N.-U."/>
            <person name="Vogl K."/>
            <person name="Iino T."/>
            <person name="Ohkuma M."/>
            <person name="Overmann J."/>
            <person name="Bryant D.A."/>
        </authorList>
    </citation>
    <scope>NUCLEOTIDE SEQUENCE [LARGE SCALE GENOMIC DNA]</scope>
    <source>
        <strain evidence="3">DSM 19864 / JCM 16511 / NBRC 101810 / Mat9-16</strain>
    </source>
</reference>
<dbReference type="STRING" id="945713.IALB_0245"/>
<keyword evidence="1" id="KW-0472">Membrane</keyword>
<proteinExistence type="predicted"/>
<feature type="transmembrane region" description="Helical" evidence="1">
    <location>
        <begin position="77"/>
        <end position="98"/>
    </location>
</feature>
<dbReference type="EMBL" id="CP003418">
    <property type="protein sequence ID" value="AFH47957.1"/>
    <property type="molecule type" value="Genomic_DNA"/>
</dbReference>
<dbReference type="AlphaFoldDB" id="I0AG50"/>
<keyword evidence="1" id="KW-0812">Transmembrane</keyword>
<protein>
    <recommendedName>
        <fullName evidence="4">Positive regulator of sigma E activity</fullName>
    </recommendedName>
</protein>
<keyword evidence="1" id="KW-1133">Transmembrane helix</keyword>
<feature type="transmembrane region" description="Helical" evidence="1">
    <location>
        <begin position="104"/>
        <end position="121"/>
    </location>
</feature>
<evidence type="ECO:0008006" key="4">
    <source>
        <dbReference type="Google" id="ProtNLM"/>
    </source>
</evidence>
<dbReference type="InterPro" id="IPR007359">
    <property type="entry name" value="SigmaE_reg_RseC_MucC"/>
</dbReference>